<evidence type="ECO:0000256" key="1">
    <source>
        <dbReference type="SAM" id="Phobius"/>
    </source>
</evidence>
<reference evidence="2" key="1">
    <citation type="submission" date="2021-02" db="EMBL/GenBank/DDBJ databases">
        <authorList>
            <person name="Dougan E. K."/>
            <person name="Rhodes N."/>
            <person name="Thang M."/>
            <person name="Chan C."/>
        </authorList>
    </citation>
    <scope>NUCLEOTIDE SEQUENCE</scope>
</reference>
<accession>A0A812KQQ1</accession>
<keyword evidence="1" id="KW-1133">Transmembrane helix</keyword>
<dbReference type="AlphaFoldDB" id="A0A812KQQ1"/>
<dbReference type="Gene3D" id="1.20.1250.20">
    <property type="entry name" value="MFS general substrate transporter like domains"/>
    <property type="match status" value="1"/>
</dbReference>
<feature type="transmembrane region" description="Helical" evidence="1">
    <location>
        <begin position="103"/>
        <end position="123"/>
    </location>
</feature>
<feature type="transmembrane region" description="Helical" evidence="1">
    <location>
        <begin position="171"/>
        <end position="189"/>
    </location>
</feature>
<feature type="transmembrane region" description="Helical" evidence="1">
    <location>
        <begin position="383"/>
        <end position="402"/>
    </location>
</feature>
<evidence type="ECO:0000313" key="3">
    <source>
        <dbReference type="Proteomes" id="UP000604046"/>
    </source>
</evidence>
<sequence>MAPFGLTRLEVQTQPILTLCLVSLTVADMLDQPYARSLVHCDVPVNTTEGAEFSGSRYCGHRLHVIGVGAEVAGWGQSFANAGRLCITLFLSGLADYGRRRPVLLGQFMVTLATVLFAFAQFLPTSLAFPSYVVAKGLQGMSGIGIIQEIVTGDVALRLNDTVAVYGRRQVLINCLFVVLTPLNLYMQWVEIADFTYAWAAMVVVNLAALALSWRFFPETLQRKKDVQQFSVMAMVKEEVQNFRALVRTHDYISIRIVEELFSKMAAPDAIVLPFLMANFQFSQFDALVVTALPGILGGISLSWLVPTMCAKLGHKKVMRFCLLYYRLSGCILSFLLPFRFLGIPVPLIGMAMHLPLSGLPAVAQGIEIRVIRQENNAKFQAMCQMVGFLCGSITSGLYAHLFDAEATSYGQKVLPFAVSAVIGLWNIPLFLFYSGPKVLAECEKVDKEAAELRAASAKVPKTKPE</sequence>
<name>A0A812KQQ1_9DINO</name>
<keyword evidence="1" id="KW-0812">Transmembrane</keyword>
<feature type="transmembrane region" description="Helical" evidence="1">
    <location>
        <begin position="129"/>
        <end position="151"/>
    </location>
</feature>
<feature type="transmembrane region" description="Helical" evidence="1">
    <location>
        <begin position="318"/>
        <end position="338"/>
    </location>
</feature>
<organism evidence="2 3">
    <name type="scientific">Symbiodinium natans</name>
    <dbReference type="NCBI Taxonomy" id="878477"/>
    <lineage>
        <taxon>Eukaryota</taxon>
        <taxon>Sar</taxon>
        <taxon>Alveolata</taxon>
        <taxon>Dinophyceae</taxon>
        <taxon>Suessiales</taxon>
        <taxon>Symbiodiniaceae</taxon>
        <taxon>Symbiodinium</taxon>
    </lineage>
</organism>
<keyword evidence="1" id="KW-0472">Membrane</keyword>
<gene>
    <name evidence="2" type="ORF">SNAT2548_LOCUS9095</name>
</gene>
<dbReference type="InterPro" id="IPR036259">
    <property type="entry name" value="MFS_trans_sf"/>
</dbReference>
<keyword evidence="3" id="KW-1185">Reference proteome</keyword>
<comment type="caution">
    <text evidence="2">The sequence shown here is derived from an EMBL/GenBank/DDBJ whole genome shotgun (WGS) entry which is preliminary data.</text>
</comment>
<feature type="transmembrane region" description="Helical" evidence="1">
    <location>
        <begin position="195"/>
        <end position="217"/>
    </location>
</feature>
<dbReference type="Proteomes" id="UP000604046">
    <property type="component" value="Unassembled WGS sequence"/>
</dbReference>
<proteinExistence type="predicted"/>
<protein>
    <recommendedName>
        <fullName evidence="4">Major facilitator superfamily (MFS) profile domain-containing protein</fullName>
    </recommendedName>
</protein>
<dbReference type="EMBL" id="CAJNDS010000692">
    <property type="protein sequence ID" value="CAE7228415.1"/>
    <property type="molecule type" value="Genomic_DNA"/>
</dbReference>
<dbReference type="SUPFAM" id="SSF103473">
    <property type="entry name" value="MFS general substrate transporter"/>
    <property type="match status" value="1"/>
</dbReference>
<dbReference type="CDD" id="cd06174">
    <property type="entry name" value="MFS"/>
    <property type="match status" value="1"/>
</dbReference>
<feature type="transmembrane region" description="Helical" evidence="1">
    <location>
        <begin position="414"/>
        <end position="434"/>
    </location>
</feature>
<feature type="transmembrane region" description="Helical" evidence="1">
    <location>
        <begin position="288"/>
        <end position="306"/>
    </location>
</feature>
<evidence type="ECO:0008006" key="4">
    <source>
        <dbReference type="Google" id="ProtNLM"/>
    </source>
</evidence>
<dbReference type="OrthoDB" id="409390at2759"/>
<evidence type="ECO:0000313" key="2">
    <source>
        <dbReference type="EMBL" id="CAE7228415.1"/>
    </source>
</evidence>